<sequence length="184" mass="19448">MRPSPRASQASRAAPNARSGRPRTSGSQGTGESNTTWPTHRPPPSPRARKQASVTPSPGSQKRARWERTGESTAPASGTAPYLFRAAGSDRHGPVVSVAGATPASDTPPHREPETGSRTRSPGLEAHAAAQKKGRPPRRGKAKTHLLRASRKQNAAQSTIRPHPHTAIAERAERAPCPQKAGPD</sequence>
<reference evidence="2" key="1">
    <citation type="journal article" date="2022" name="bioRxiv">
        <title>Sequencing and chromosome-scale assembly of the giantPleurodeles waltlgenome.</title>
        <authorList>
            <person name="Brown T."/>
            <person name="Elewa A."/>
            <person name="Iarovenko S."/>
            <person name="Subramanian E."/>
            <person name="Araus A.J."/>
            <person name="Petzold A."/>
            <person name="Susuki M."/>
            <person name="Suzuki K.-i.T."/>
            <person name="Hayashi T."/>
            <person name="Toyoda A."/>
            <person name="Oliveira C."/>
            <person name="Osipova E."/>
            <person name="Leigh N.D."/>
            <person name="Simon A."/>
            <person name="Yun M.H."/>
        </authorList>
    </citation>
    <scope>NUCLEOTIDE SEQUENCE</scope>
    <source>
        <strain evidence="2">20211129_DDA</strain>
        <tissue evidence="2">Liver</tissue>
    </source>
</reference>
<comment type="caution">
    <text evidence="2">The sequence shown here is derived from an EMBL/GenBank/DDBJ whole genome shotgun (WGS) entry which is preliminary data.</text>
</comment>
<gene>
    <name evidence="2" type="ORF">NDU88_002876</name>
</gene>
<keyword evidence="3" id="KW-1185">Reference proteome</keyword>
<feature type="compositionally biased region" description="Basic and acidic residues" evidence="1">
    <location>
        <begin position="108"/>
        <end position="117"/>
    </location>
</feature>
<accession>A0AAV7RGT7</accession>
<evidence type="ECO:0000313" key="2">
    <source>
        <dbReference type="EMBL" id="KAJ1150078.1"/>
    </source>
</evidence>
<name>A0AAV7RGT7_PLEWA</name>
<organism evidence="2 3">
    <name type="scientific">Pleurodeles waltl</name>
    <name type="common">Iberian ribbed newt</name>
    <dbReference type="NCBI Taxonomy" id="8319"/>
    <lineage>
        <taxon>Eukaryota</taxon>
        <taxon>Metazoa</taxon>
        <taxon>Chordata</taxon>
        <taxon>Craniata</taxon>
        <taxon>Vertebrata</taxon>
        <taxon>Euteleostomi</taxon>
        <taxon>Amphibia</taxon>
        <taxon>Batrachia</taxon>
        <taxon>Caudata</taxon>
        <taxon>Salamandroidea</taxon>
        <taxon>Salamandridae</taxon>
        <taxon>Pleurodelinae</taxon>
        <taxon>Pleurodeles</taxon>
    </lineage>
</organism>
<feature type="compositionally biased region" description="Basic residues" evidence="1">
    <location>
        <begin position="130"/>
        <end position="151"/>
    </location>
</feature>
<feature type="compositionally biased region" description="Polar residues" evidence="1">
    <location>
        <begin position="22"/>
        <end position="38"/>
    </location>
</feature>
<evidence type="ECO:0000256" key="1">
    <source>
        <dbReference type="SAM" id="MobiDB-lite"/>
    </source>
</evidence>
<feature type="region of interest" description="Disordered" evidence="1">
    <location>
        <begin position="1"/>
        <end position="184"/>
    </location>
</feature>
<protein>
    <submittedName>
        <fullName evidence="2">Uncharacterized protein</fullName>
    </submittedName>
</protein>
<dbReference type="EMBL" id="JANPWB010000009">
    <property type="protein sequence ID" value="KAJ1150078.1"/>
    <property type="molecule type" value="Genomic_DNA"/>
</dbReference>
<dbReference type="AlphaFoldDB" id="A0AAV7RGT7"/>
<dbReference type="Proteomes" id="UP001066276">
    <property type="component" value="Chromosome 5"/>
</dbReference>
<evidence type="ECO:0000313" key="3">
    <source>
        <dbReference type="Proteomes" id="UP001066276"/>
    </source>
</evidence>
<feature type="compositionally biased region" description="Low complexity" evidence="1">
    <location>
        <begin position="1"/>
        <end position="19"/>
    </location>
</feature>
<proteinExistence type="predicted"/>